<evidence type="ECO:0000256" key="9">
    <source>
        <dbReference type="ARBA" id="ARBA00023125"/>
    </source>
</evidence>
<accession>A0ABN2BH60</accession>
<evidence type="ECO:0000313" key="17">
    <source>
        <dbReference type="EMBL" id="GAA1540709.1"/>
    </source>
</evidence>
<evidence type="ECO:0000256" key="6">
    <source>
        <dbReference type="ARBA" id="ARBA00022741"/>
    </source>
</evidence>
<keyword evidence="18" id="KW-1185">Reference proteome</keyword>
<keyword evidence="9 13" id="KW-0238">DNA-binding</keyword>
<dbReference type="PROSITE" id="PS00618">
    <property type="entry name" value="RECF_2"/>
    <property type="match status" value="1"/>
</dbReference>
<dbReference type="EMBL" id="BAAANV010000033">
    <property type="protein sequence ID" value="GAA1540709.1"/>
    <property type="molecule type" value="Genomic_DNA"/>
</dbReference>
<keyword evidence="8 13" id="KW-0067">ATP-binding</keyword>
<evidence type="ECO:0000256" key="5">
    <source>
        <dbReference type="ARBA" id="ARBA00022705"/>
    </source>
</evidence>
<keyword evidence="4 13" id="KW-0963">Cytoplasm</keyword>
<dbReference type="PANTHER" id="PTHR32182:SF0">
    <property type="entry name" value="DNA REPLICATION AND REPAIR PROTEIN RECF"/>
    <property type="match status" value="1"/>
</dbReference>
<evidence type="ECO:0000256" key="12">
    <source>
        <dbReference type="ARBA" id="ARBA00025401"/>
    </source>
</evidence>
<dbReference type="Gene3D" id="1.20.1050.90">
    <property type="entry name" value="RecF/RecN/SMC, N-terminal domain"/>
    <property type="match status" value="1"/>
</dbReference>
<keyword evidence="10 13" id="KW-0234">DNA repair</keyword>
<organism evidence="17 18">
    <name type="scientific">Dermacoccus barathri</name>
    <dbReference type="NCBI Taxonomy" id="322601"/>
    <lineage>
        <taxon>Bacteria</taxon>
        <taxon>Bacillati</taxon>
        <taxon>Actinomycetota</taxon>
        <taxon>Actinomycetes</taxon>
        <taxon>Micrococcales</taxon>
        <taxon>Dermacoccaceae</taxon>
        <taxon>Dermacoccus</taxon>
    </lineage>
</organism>
<evidence type="ECO:0000256" key="1">
    <source>
        <dbReference type="ARBA" id="ARBA00004496"/>
    </source>
</evidence>
<gene>
    <name evidence="13 17" type="primary">recF</name>
    <name evidence="17" type="ORF">GCM10009762_12830</name>
</gene>
<dbReference type="NCBIfam" id="TIGR00611">
    <property type="entry name" value="recf"/>
    <property type="match status" value="1"/>
</dbReference>
<sequence>MRLRHLSLRDFRSYSEAEVDLTEGVTTFVGLNGQGKTNLVEAAGYLASLGSHRVSNDAPLVRFGAERAFVRAAVVRDSRETVLELEIVPGRANRARVGRSAATRPRDILGTLRTVLFAPEDLALVKGDPGERRRFLDELLVARQPRWAGARSDYDKILKQRNALLRSAQPVLRKGSRGGTLTPEEAVSRETTLDTLVEWNTHLAAVGASLVYARLRLLRDLAPHVASSYDEVSAGRSEARLTYVSSLPEAVAHRIADGEVPEREELEKAFHQAFEEMRQREIDRGVTLVGPHRDDVTLTLGELPAKGYASHGESWSFALALRLAAFHLLRNDLKTDPVLVLDDVFAELDAGRRERLAAMVADAEQVLITAAVAEDVPDALSGRTYYVTKGSVSAEEADAAPLTESGTTSGSADATSDDGGADHD</sequence>
<keyword evidence="7 13" id="KW-0227">DNA damage</keyword>
<comment type="function">
    <text evidence="12 13 14">The RecF protein is involved in DNA metabolism; it is required for DNA replication and normal SOS inducibility. RecF binds preferentially to single-stranded, linear DNA. It also seems to bind ATP.</text>
</comment>
<evidence type="ECO:0000256" key="3">
    <source>
        <dbReference type="ARBA" id="ARBA00020170"/>
    </source>
</evidence>
<evidence type="ECO:0000256" key="2">
    <source>
        <dbReference type="ARBA" id="ARBA00008016"/>
    </source>
</evidence>
<evidence type="ECO:0000259" key="16">
    <source>
        <dbReference type="Pfam" id="PF02463"/>
    </source>
</evidence>
<keyword evidence="6 13" id="KW-0547">Nucleotide-binding</keyword>
<keyword evidence="5 13" id="KW-0235">DNA replication</keyword>
<comment type="caution">
    <text evidence="17">The sequence shown here is derived from an EMBL/GenBank/DDBJ whole genome shotgun (WGS) entry which is preliminary data.</text>
</comment>
<reference evidence="17 18" key="1">
    <citation type="journal article" date="2019" name="Int. J. Syst. Evol. Microbiol.">
        <title>The Global Catalogue of Microorganisms (GCM) 10K type strain sequencing project: providing services to taxonomists for standard genome sequencing and annotation.</title>
        <authorList>
            <consortium name="The Broad Institute Genomics Platform"/>
            <consortium name="The Broad Institute Genome Sequencing Center for Infectious Disease"/>
            <person name="Wu L."/>
            <person name="Ma J."/>
        </authorList>
    </citation>
    <scope>NUCLEOTIDE SEQUENCE [LARGE SCALE GENOMIC DNA]</scope>
    <source>
        <strain evidence="17 18">JCM 14588</strain>
    </source>
</reference>
<comment type="similarity">
    <text evidence="2 13 14">Belongs to the RecF family.</text>
</comment>
<feature type="domain" description="RecF/RecN/SMC N-terminal" evidence="16">
    <location>
        <begin position="3"/>
        <end position="376"/>
    </location>
</feature>
<dbReference type="Gene3D" id="3.40.50.300">
    <property type="entry name" value="P-loop containing nucleotide triphosphate hydrolases"/>
    <property type="match status" value="1"/>
</dbReference>
<evidence type="ECO:0000256" key="15">
    <source>
        <dbReference type="SAM" id="MobiDB-lite"/>
    </source>
</evidence>
<feature type="binding site" evidence="13">
    <location>
        <begin position="30"/>
        <end position="37"/>
    </location>
    <ligand>
        <name>ATP</name>
        <dbReference type="ChEBI" id="CHEBI:30616"/>
    </ligand>
</feature>
<evidence type="ECO:0000313" key="18">
    <source>
        <dbReference type="Proteomes" id="UP001501288"/>
    </source>
</evidence>
<name>A0ABN2BH60_9MICO</name>
<dbReference type="InterPro" id="IPR018078">
    <property type="entry name" value="DNA-binding_RecF_CS"/>
</dbReference>
<protein>
    <recommendedName>
        <fullName evidence="3 13">DNA replication and repair protein RecF</fullName>
    </recommendedName>
</protein>
<evidence type="ECO:0000256" key="10">
    <source>
        <dbReference type="ARBA" id="ARBA00023204"/>
    </source>
</evidence>
<dbReference type="HAMAP" id="MF_00365">
    <property type="entry name" value="RecF"/>
    <property type="match status" value="1"/>
</dbReference>
<dbReference type="CDD" id="cd03242">
    <property type="entry name" value="ABC_RecF"/>
    <property type="match status" value="1"/>
</dbReference>
<dbReference type="Pfam" id="PF02463">
    <property type="entry name" value="SMC_N"/>
    <property type="match status" value="1"/>
</dbReference>
<comment type="subcellular location">
    <subcellularLocation>
        <location evidence="1 13 14">Cytoplasm</location>
    </subcellularLocation>
</comment>
<dbReference type="PROSITE" id="PS00617">
    <property type="entry name" value="RECF_1"/>
    <property type="match status" value="1"/>
</dbReference>
<dbReference type="InterPro" id="IPR042174">
    <property type="entry name" value="RecF_2"/>
</dbReference>
<evidence type="ECO:0000256" key="11">
    <source>
        <dbReference type="ARBA" id="ARBA00023236"/>
    </source>
</evidence>
<keyword evidence="11 13" id="KW-0742">SOS response</keyword>
<proteinExistence type="inferred from homology"/>
<evidence type="ECO:0000256" key="7">
    <source>
        <dbReference type="ARBA" id="ARBA00022763"/>
    </source>
</evidence>
<evidence type="ECO:0000256" key="8">
    <source>
        <dbReference type="ARBA" id="ARBA00022840"/>
    </source>
</evidence>
<feature type="region of interest" description="Disordered" evidence="15">
    <location>
        <begin position="392"/>
        <end position="424"/>
    </location>
</feature>
<dbReference type="RefSeq" id="WP_346030061.1">
    <property type="nucleotide sequence ID" value="NZ_BAAANV010000033.1"/>
</dbReference>
<dbReference type="InterPro" id="IPR027417">
    <property type="entry name" value="P-loop_NTPase"/>
</dbReference>
<dbReference type="InterPro" id="IPR001238">
    <property type="entry name" value="DNA-binding_RecF"/>
</dbReference>
<evidence type="ECO:0000256" key="13">
    <source>
        <dbReference type="HAMAP-Rule" id="MF_00365"/>
    </source>
</evidence>
<evidence type="ECO:0000256" key="14">
    <source>
        <dbReference type="RuleBase" id="RU000578"/>
    </source>
</evidence>
<feature type="compositionally biased region" description="Low complexity" evidence="15">
    <location>
        <begin position="405"/>
        <end position="418"/>
    </location>
</feature>
<dbReference type="PANTHER" id="PTHR32182">
    <property type="entry name" value="DNA REPLICATION AND REPAIR PROTEIN RECF"/>
    <property type="match status" value="1"/>
</dbReference>
<dbReference type="InterPro" id="IPR003395">
    <property type="entry name" value="RecF/RecN/SMC_N"/>
</dbReference>
<dbReference type="Proteomes" id="UP001501288">
    <property type="component" value="Unassembled WGS sequence"/>
</dbReference>
<evidence type="ECO:0000256" key="4">
    <source>
        <dbReference type="ARBA" id="ARBA00022490"/>
    </source>
</evidence>
<dbReference type="SUPFAM" id="SSF52540">
    <property type="entry name" value="P-loop containing nucleoside triphosphate hydrolases"/>
    <property type="match status" value="1"/>
</dbReference>